<dbReference type="EMBL" id="AMWG01000043">
    <property type="protein sequence ID" value="ELP33871.1"/>
    <property type="molecule type" value="Genomic_DNA"/>
</dbReference>
<dbReference type="AlphaFoldDB" id="L7CLC7"/>
<gene>
    <name evidence="1" type="ORF">RBSWK_02007</name>
</gene>
<dbReference type="PATRIC" id="fig|993516.3.peg.2142"/>
<protein>
    <submittedName>
        <fullName evidence="1">Uncharacterized protein</fullName>
    </submittedName>
</protein>
<evidence type="ECO:0000313" key="1">
    <source>
        <dbReference type="EMBL" id="ELP33871.1"/>
    </source>
</evidence>
<dbReference type="RefSeq" id="WP_007337108.1">
    <property type="nucleotide sequence ID" value="NZ_AMWG01000043.1"/>
</dbReference>
<sequence length="357" mass="40579">MKASFRRLPTVVKIAAIAIAVLSGHSTFSDEPPQPTGILGSDERSSDIDLAQKHAVHFLESWNDFPADFACWMDSQITQIVERREDPQDIHMSEIIALGPGDSEQASWTYHGFGEVPVQEGLSTTRPLWDHRLRVNQKPAILFVRQATLSTPLGVAKHIIGEEPDPPRTHRAWFHPFVLPFARHSNLLSGRCSKEWFTSIFLNKDLIENVEWSDDRETLTASYVYGGVRIPIICKVTFSKKNDWLPTLVDYRLKKSGALVATIGTSYEKRNGRWLPKVVEQMSVSASGKTHINSHTELDWRIADESPDGAPDSDDDWRLHFCKIFKKDCLDPRKERRQMFDLFKQVGGADTKESNRQ</sequence>
<dbReference type="Proteomes" id="UP000010959">
    <property type="component" value="Unassembled WGS sequence"/>
</dbReference>
<evidence type="ECO:0000313" key="2">
    <source>
        <dbReference type="Proteomes" id="UP000010959"/>
    </source>
</evidence>
<comment type="caution">
    <text evidence="1">The sequence shown here is derived from an EMBL/GenBank/DDBJ whole genome shotgun (WGS) entry which is preliminary data.</text>
</comment>
<proteinExistence type="predicted"/>
<accession>L7CLC7</accession>
<reference evidence="1 2" key="1">
    <citation type="journal article" date="2013" name="Mar. Genomics">
        <title>Expression of sulfatases in Rhodopirellula baltica and the diversity of sulfatases in the genus Rhodopirellula.</title>
        <authorList>
            <person name="Wegner C.E."/>
            <person name="Richter-Heitmann T."/>
            <person name="Klindworth A."/>
            <person name="Klockow C."/>
            <person name="Richter M."/>
            <person name="Achstetter T."/>
            <person name="Glockner F.O."/>
            <person name="Harder J."/>
        </authorList>
    </citation>
    <scope>NUCLEOTIDE SEQUENCE [LARGE SCALE GENOMIC DNA]</scope>
    <source>
        <strain evidence="1 2">SWK14</strain>
    </source>
</reference>
<name>L7CLC7_RHOBT</name>
<organism evidence="1 2">
    <name type="scientific">Rhodopirellula baltica SWK14</name>
    <dbReference type="NCBI Taxonomy" id="993516"/>
    <lineage>
        <taxon>Bacteria</taxon>
        <taxon>Pseudomonadati</taxon>
        <taxon>Planctomycetota</taxon>
        <taxon>Planctomycetia</taxon>
        <taxon>Pirellulales</taxon>
        <taxon>Pirellulaceae</taxon>
        <taxon>Rhodopirellula</taxon>
    </lineage>
</organism>